<dbReference type="WBParaSite" id="ALUE_0000912001-mRNA-1">
    <property type="protein sequence ID" value="ALUE_0000912001-mRNA-1"/>
    <property type="gene ID" value="ALUE_0000912001"/>
</dbReference>
<organism evidence="1 2">
    <name type="scientific">Ascaris lumbricoides</name>
    <name type="common">Giant roundworm</name>
    <dbReference type="NCBI Taxonomy" id="6252"/>
    <lineage>
        <taxon>Eukaryota</taxon>
        <taxon>Metazoa</taxon>
        <taxon>Ecdysozoa</taxon>
        <taxon>Nematoda</taxon>
        <taxon>Chromadorea</taxon>
        <taxon>Rhabditida</taxon>
        <taxon>Spirurina</taxon>
        <taxon>Ascaridomorpha</taxon>
        <taxon>Ascaridoidea</taxon>
        <taxon>Ascarididae</taxon>
        <taxon>Ascaris</taxon>
    </lineage>
</organism>
<proteinExistence type="predicted"/>
<evidence type="ECO:0000313" key="1">
    <source>
        <dbReference type="Proteomes" id="UP000036681"/>
    </source>
</evidence>
<protein>
    <submittedName>
        <fullName evidence="2">Uncharacterized protein</fullName>
    </submittedName>
</protein>
<reference evidence="2" key="1">
    <citation type="submission" date="2023-03" db="UniProtKB">
        <authorList>
            <consortium name="WormBaseParasite"/>
        </authorList>
    </citation>
    <scope>IDENTIFICATION</scope>
</reference>
<sequence>MRLFVNAIDTLAGQANRSDETPFSGDTCMRDDELAPMLETVDKIIKRICGCSTGGAVAFEAVMWNGIRGFSGQRGDNAAEEDERESRSVFHCRLRLGDLGTQIVYDPQVICTSHKNPNDSLESNILKKCTNIGDGNQFVDGFVIHLTGPETAGDGNQENLPMISTPYYYGCCIIENGCRVLRPDNPKATYFEKKPLYKVVGIVLAANLQIYTNSTMASNKLWRMEKVTGKRTNAGSDCAMAMSYQSNYSFPLIQGRVFVCEEAETRAVFDGRTASFN</sequence>
<accession>A0A9J2PGJ5</accession>
<name>A0A9J2PGJ5_ASCLU</name>
<keyword evidence="1" id="KW-1185">Reference proteome</keyword>
<dbReference type="AlphaFoldDB" id="A0A9J2PGJ5"/>
<evidence type="ECO:0000313" key="2">
    <source>
        <dbReference type="WBParaSite" id="ALUE_0000912001-mRNA-1"/>
    </source>
</evidence>
<dbReference type="Proteomes" id="UP000036681">
    <property type="component" value="Unplaced"/>
</dbReference>